<dbReference type="Pfam" id="PF07735">
    <property type="entry name" value="FBA_2"/>
    <property type="match status" value="1"/>
</dbReference>
<accession>A0AAE9CXS1</accession>
<dbReference type="InterPro" id="IPR053222">
    <property type="entry name" value="Zygotic_Embryogenesis-Asso"/>
</dbReference>
<gene>
    <name evidence="2" type="ORF">L3Y34_006350</name>
</gene>
<evidence type="ECO:0000259" key="1">
    <source>
        <dbReference type="Pfam" id="PF07735"/>
    </source>
</evidence>
<organism evidence="2 3">
    <name type="scientific">Caenorhabditis briggsae</name>
    <dbReference type="NCBI Taxonomy" id="6238"/>
    <lineage>
        <taxon>Eukaryota</taxon>
        <taxon>Metazoa</taxon>
        <taxon>Ecdysozoa</taxon>
        <taxon>Nematoda</taxon>
        <taxon>Chromadorea</taxon>
        <taxon>Rhabditida</taxon>
        <taxon>Rhabditina</taxon>
        <taxon>Rhabditomorpha</taxon>
        <taxon>Rhabditoidea</taxon>
        <taxon>Rhabditidae</taxon>
        <taxon>Peloderinae</taxon>
        <taxon>Caenorhabditis</taxon>
    </lineage>
</organism>
<sequence length="197" mass="23266">MVPVLKITRECKMAFLNTFIFPKCPILRFERECTNELIEQCVSKLSAEHVKVENISIDISKILSLNLKSLSLKTGIDYRENRFELKLEDLLALNIVKLRIHLASITVRDLNRFLKLWMMSNHRFYRPKSIQLNLMERISGDRILKGIRYEILDGPRYGFLYRLKRADEKELEVSIRLGRDGYGVDFDHSIEIIFQFL</sequence>
<feature type="domain" description="Sdz-33 F-box" evidence="1">
    <location>
        <begin position="59"/>
        <end position="120"/>
    </location>
</feature>
<dbReference type="Proteomes" id="UP000827892">
    <property type="component" value="Chromosome V"/>
</dbReference>
<reference evidence="2 3" key="1">
    <citation type="submission" date="2022-02" db="EMBL/GenBank/DDBJ databases">
        <title>Chromosome-level reference genomes for two strains of Caenorhabditis briggsae: an improved platform for comparative genomics.</title>
        <authorList>
            <person name="Stevens L."/>
            <person name="Andersen E.C."/>
        </authorList>
    </citation>
    <scope>NUCLEOTIDE SEQUENCE [LARGE SCALE GENOMIC DNA]</scope>
    <source>
        <strain evidence="2">QX1410_ONT</strain>
        <tissue evidence="2">Whole-organism</tissue>
    </source>
</reference>
<proteinExistence type="predicted"/>
<name>A0AAE9CXS1_CAEBR</name>
<evidence type="ECO:0000313" key="2">
    <source>
        <dbReference type="EMBL" id="ULT86582.1"/>
    </source>
</evidence>
<dbReference type="EMBL" id="CP090895">
    <property type="protein sequence ID" value="ULT86582.1"/>
    <property type="molecule type" value="Genomic_DNA"/>
</dbReference>
<dbReference type="PANTHER" id="PTHR22899:SF0">
    <property type="entry name" value="F-BOX ASSOCIATED DOMAIN-CONTAINING PROTEIN-RELATED"/>
    <property type="match status" value="1"/>
</dbReference>
<dbReference type="PANTHER" id="PTHR22899">
    <property type="entry name" value="CYCLIN-RELATED F-BOX FAMILY"/>
    <property type="match status" value="1"/>
</dbReference>
<dbReference type="InterPro" id="IPR012885">
    <property type="entry name" value="F-box_Sdz-33"/>
</dbReference>
<evidence type="ECO:0000313" key="3">
    <source>
        <dbReference type="Proteomes" id="UP000827892"/>
    </source>
</evidence>
<protein>
    <recommendedName>
        <fullName evidence="1">Sdz-33 F-box domain-containing protein</fullName>
    </recommendedName>
</protein>
<dbReference type="AlphaFoldDB" id="A0AAE9CXS1"/>